<evidence type="ECO:0000256" key="3">
    <source>
        <dbReference type="ARBA" id="ARBA00022691"/>
    </source>
</evidence>
<dbReference type="InterPro" id="IPR034491">
    <property type="entry name" value="Anaerob_Ser_sulfatase-maturase"/>
</dbReference>
<keyword evidence="3" id="KW-0949">S-adenosyl-L-methionine</keyword>
<keyword evidence="4" id="KW-0479">Metal-binding</keyword>
<dbReference type="PROSITE" id="PS51918">
    <property type="entry name" value="RADICAL_SAM"/>
    <property type="match status" value="1"/>
</dbReference>
<dbReference type="SFLD" id="SFLDF00285">
    <property type="entry name" value="anaerobic_Ser-type_sulfatase-m"/>
    <property type="match status" value="1"/>
</dbReference>
<evidence type="ECO:0000256" key="6">
    <source>
        <dbReference type="ARBA" id="ARBA00023014"/>
    </source>
</evidence>
<dbReference type="Pfam" id="PF13186">
    <property type="entry name" value="SPASM"/>
    <property type="match status" value="1"/>
</dbReference>
<comment type="caution">
    <text evidence="9">The sequence shown here is derived from an EMBL/GenBank/DDBJ whole genome shotgun (WGS) entry which is preliminary data.</text>
</comment>
<evidence type="ECO:0000256" key="2">
    <source>
        <dbReference type="ARBA" id="ARBA00022485"/>
    </source>
</evidence>
<comment type="similarity">
    <text evidence="7">Belongs to the radical SAM superfamily. Anaerobic sulfatase-maturating enzyme family.</text>
</comment>
<evidence type="ECO:0000256" key="1">
    <source>
        <dbReference type="ARBA" id="ARBA00001966"/>
    </source>
</evidence>
<dbReference type="NCBIfam" id="TIGR03942">
    <property type="entry name" value="sulfatase_rSAM"/>
    <property type="match status" value="1"/>
</dbReference>
<evidence type="ECO:0000256" key="4">
    <source>
        <dbReference type="ARBA" id="ARBA00022723"/>
    </source>
</evidence>
<dbReference type="SFLD" id="SFLDG01386">
    <property type="entry name" value="main_SPASM_domain-containing"/>
    <property type="match status" value="1"/>
</dbReference>
<accession>C8RZH8</accession>
<protein>
    <submittedName>
        <fullName evidence="9">Radical SAM domain protein</fullName>
    </submittedName>
</protein>
<keyword evidence="5" id="KW-0408">Iron</keyword>
<keyword evidence="6" id="KW-0411">Iron-sulfur</keyword>
<dbReference type="SFLD" id="SFLDG01384">
    <property type="entry name" value="thioether_bond_formation_requi"/>
    <property type="match status" value="1"/>
</dbReference>
<evidence type="ECO:0000256" key="7">
    <source>
        <dbReference type="ARBA" id="ARBA00023601"/>
    </source>
</evidence>
<dbReference type="AlphaFoldDB" id="C8RZH8"/>
<evidence type="ECO:0000313" key="9">
    <source>
        <dbReference type="EMBL" id="EEW25775.1"/>
    </source>
</evidence>
<reference evidence="9 10" key="1">
    <citation type="submission" date="2009-08" db="EMBL/GenBank/DDBJ databases">
        <title>The draft genome of Rhodobacter sp. SW2.</title>
        <authorList>
            <consortium name="US DOE Joint Genome Institute (JGI-PGF)"/>
            <person name="Lucas S."/>
            <person name="Copeland A."/>
            <person name="Lapidus A."/>
            <person name="Glavina del Rio T."/>
            <person name="Tice H."/>
            <person name="Bruce D."/>
            <person name="Goodwin L."/>
            <person name="Pitluck S."/>
            <person name="Larimer F."/>
            <person name="Land M.L."/>
            <person name="Hauser L."/>
            <person name="Emerson D."/>
        </authorList>
    </citation>
    <scope>NUCLEOTIDE SEQUENCE [LARGE SCALE GENOMIC DNA]</scope>
    <source>
        <strain evidence="9 10">SW2</strain>
    </source>
</reference>
<dbReference type="Pfam" id="PF04055">
    <property type="entry name" value="Radical_SAM"/>
    <property type="match status" value="1"/>
</dbReference>
<dbReference type="SFLD" id="SFLDS00029">
    <property type="entry name" value="Radical_SAM"/>
    <property type="match status" value="1"/>
</dbReference>
<dbReference type="Gene3D" id="3.20.20.70">
    <property type="entry name" value="Aldolase class I"/>
    <property type="match status" value="1"/>
</dbReference>
<name>C8RZH8_9RHOB</name>
<keyword evidence="2" id="KW-0004">4Fe-4S</keyword>
<evidence type="ECO:0000256" key="5">
    <source>
        <dbReference type="ARBA" id="ARBA00023004"/>
    </source>
</evidence>
<dbReference type="eggNOG" id="COG0641">
    <property type="taxonomic scope" value="Bacteria"/>
</dbReference>
<dbReference type="SFLD" id="SFLDG01072">
    <property type="entry name" value="dehydrogenase_like"/>
    <property type="match status" value="1"/>
</dbReference>
<dbReference type="Proteomes" id="UP000010121">
    <property type="component" value="Unassembled WGS sequence"/>
</dbReference>
<dbReference type="NCBIfam" id="TIGR04085">
    <property type="entry name" value="rSAM_more_4Fe4S"/>
    <property type="match status" value="1"/>
</dbReference>
<feature type="domain" description="Radical SAM core" evidence="8">
    <location>
        <begin position="4"/>
        <end position="235"/>
    </location>
</feature>
<gene>
    <name evidence="9" type="ORF">Rsw2DRAFT_1206</name>
</gene>
<dbReference type="InterPro" id="IPR023885">
    <property type="entry name" value="4Fe4S-binding_SPASM_dom"/>
</dbReference>
<dbReference type="OrthoDB" id="9782387at2"/>
<organism evidence="9 10">
    <name type="scientific">Rhodobacter ferrooxidans</name>
    <dbReference type="NCBI Taxonomy" id="371731"/>
    <lineage>
        <taxon>Bacteria</taxon>
        <taxon>Pseudomonadati</taxon>
        <taxon>Pseudomonadota</taxon>
        <taxon>Alphaproteobacteria</taxon>
        <taxon>Rhodobacterales</taxon>
        <taxon>Rhodobacter group</taxon>
        <taxon>Rhodobacter</taxon>
    </lineage>
</organism>
<comment type="cofactor">
    <cofactor evidence="1">
        <name>[4Fe-4S] cluster</name>
        <dbReference type="ChEBI" id="CHEBI:49883"/>
    </cofactor>
</comment>
<dbReference type="InterPro" id="IPR023867">
    <property type="entry name" value="Sulphatase_maturase_rSAM"/>
</dbReference>
<dbReference type="PANTHER" id="PTHR43273:SF3">
    <property type="entry name" value="ANAEROBIC SULFATASE-MATURATING ENZYME HOMOLOG ASLB-RELATED"/>
    <property type="match status" value="1"/>
</dbReference>
<dbReference type="GO" id="GO:0051539">
    <property type="term" value="F:4 iron, 4 sulfur cluster binding"/>
    <property type="evidence" value="ECO:0007669"/>
    <property type="project" value="UniProtKB-KW"/>
</dbReference>
<dbReference type="CDD" id="cd21120">
    <property type="entry name" value="SPASM_anSME"/>
    <property type="match status" value="1"/>
</dbReference>
<evidence type="ECO:0000259" key="8">
    <source>
        <dbReference type="PROSITE" id="PS51918"/>
    </source>
</evidence>
<dbReference type="EMBL" id="ACYY01000006">
    <property type="protein sequence ID" value="EEW25775.1"/>
    <property type="molecule type" value="Genomic_DNA"/>
</dbReference>
<dbReference type="SFLD" id="SFLDG01067">
    <property type="entry name" value="SPASM/twitch_domain_containing"/>
    <property type="match status" value="1"/>
</dbReference>
<dbReference type="CDD" id="cd01335">
    <property type="entry name" value="Radical_SAM"/>
    <property type="match status" value="1"/>
</dbReference>
<dbReference type="GO" id="GO:0046872">
    <property type="term" value="F:metal ion binding"/>
    <property type="evidence" value="ECO:0007669"/>
    <property type="project" value="UniProtKB-KW"/>
</dbReference>
<proteinExistence type="inferred from homology"/>
<dbReference type="InterPro" id="IPR007197">
    <property type="entry name" value="rSAM"/>
</dbReference>
<sequence length="383" mass="42792">MPEAANRVPFHVMVKPSGPRCNLDCSYCFYLSKTGLYPEERKFRMNDAVLETYIRDHIAAHVALGVPEVGFTWQGGEPTLLGLPFFERVLELQRQYAPPGFRISNSIQTNGTLLDTDWAAFLARNSFLVGLSLDGPKALHDRYRIDRAGRPSFDAVMRGLDLLRQHKVDTNLLCVVHSHNVLKPKEVYRFLRGQGEFLQFIPLVDPGPDGQASPQSLRPAAFGKFLCEVFDLWVQHDVGRVFVQFFDEQLRLWMGHPASLCVFAETCGPALALEQNGDLYACDHFVTPEHRLGNIMQTSMADMAWSQRQRAFGAAKADLPPQCVACSHHFACNGGCPKDRIGPGGVNYLCAAYKAFFQHAGPKLWQMAALVAKGQPAAQIMRR</sequence>
<dbReference type="InterPro" id="IPR058240">
    <property type="entry name" value="rSAM_sf"/>
</dbReference>
<dbReference type="InterPro" id="IPR047207">
    <property type="entry name" value="SPASM_anSME"/>
</dbReference>
<dbReference type="STRING" id="371731.Rsw2DRAFT_1206"/>
<dbReference type="GO" id="GO:0016491">
    <property type="term" value="F:oxidoreductase activity"/>
    <property type="evidence" value="ECO:0007669"/>
    <property type="project" value="InterPro"/>
</dbReference>
<dbReference type="InterPro" id="IPR013785">
    <property type="entry name" value="Aldolase_TIM"/>
</dbReference>
<dbReference type="RefSeq" id="WP_008029070.1">
    <property type="nucleotide sequence ID" value="NZ_ACYY01000006.1"/>
</dbReference>
<dbReference type="SUPFAM" id="SSF102114">
    <property type="entry name" value="Radical SAM enzymes"/>
    <property type="match status" value="1"/>
</dbReference>
<dbReference type="PANTHER" id="PTHR43273">
    <property type="entry name" value="ANAEROBIC SULFATASE-MATURATING ENZYME HOMOLOG ASLB-RELATED"/>
    <property type="match status" value="1"/>
</dbReference>
<keyword evidence="10" id="KW-1185">Reference proteome</keyword>
<evidence type="ECO:0000313" key="10">
    <source>
        <dbReference type="Proteomes" id="UP000010121"/>
    </source>
</evidence>